<comment type="similarity">
    <text evidence="1">Belongs to the metallo-dependent hydrolases superfamily. Peptidase M19 family.</text>
</comment>
<keyword evidence="1" id="KW-0472">Membrane</keyword>
<gene>
    <name evidence="3" type="primary">LOC106809963</name>
</gene>
<comment type="cofactor">
    <cofactor evidence="1">
        <name>Zn(2+)</name>
        <dbReference type="ChEBI" id="CHEBI:29105"/>
    </cofactor>
</comment>
<dbReference type="PANTHER" id="PTHR10443">
    <property type="entry name" value="MICROSOMAL DIPEPTIDASE"/>
    <property type="match status" value="1"/>
</dbReference>
<dbReference type="InterPro" id="IPR032466">
    <property type="entry name" value="Metal_Hydrolase"/>
</dbReference>
<dbReference type="PROSITE" id="PS51365">
    <property type="entry name" value="RENAL_DIPEPTIDASE_2"/>
    <property type="match status" value="1"/>
</dbReference>
<protein>
    <recommendedName>
        <fullName evidence="1">Dipeptidase</fullName>
        <ecNumber evidence="1">3.4.13.19</ecNumber>
    </recommendedName>
</protein>
<comment type="subcellular location">
    <subcellularLocation>
        <location evidence="1">Membrane</location>
        <topology evidence="1">Lipid-anchor</topology>
        <topology evidence="1">GPI-anchor</topology>
    </subcellularLocation>
</comment>
<evidence type="ECO:0000313" key="3">
    <source>
        <dbReference type="RefSeq" id="XP_014668690.1"/>
    </source>
</evidence>
<evidence type="ECO:0000313" key="2">
    <source>
        <dbReference type="Proteomes" id="UP000695022"/>
    </source>
</evidence>
<proteinExistence type="inferred from homology"/>
<name>A0ABM1E919_PRICU</name>
<dbReference type="Gene3D" id="3.20.20.140">
    <property type="entry name" value="Metal-dependent hydrolases"/>
    <property type="match status" value="2"/>
</dbReference>
<comment type="catalytic activity">
    <reaction evidence="1">
        <text>an L-aminoacyl-L-amino acid + H2O = 2 an L-alpha-amino acid</text>
        <dbReference type="Rhea" id="RHEA:48940"/>
        <dbReference type="ChEBI" id="CHEBI:15377"/>
        <dbReference type="ChEBI" id="CHEBI:59869"/>
        <dbReference type="ChEBI" id="CHEBI:77460"/>
        <dbReference type="EC" id="3.4.13.19"/>
    </reaction>
</comment>
<dbReference type="GeneID" id="106809963"/>
<dbReference type="Proteomes" id="UP000695022">
    <property type="component" value="Unplaced"/>
</dbReference>
<keyword evidence="1" id="KW-1015">Disulfide bond</keyword>
<dbReference type="RefSeq" id="XP_014668690.1">
    <property type="nucleotide sequence ID" value="XM_014813204.1"/>
</dbReference>
<keyword evidence="1" id="KW-0378">Hydrolase</keyword>
<keyword evidence="1" id="KW-0645">Protease</keyword>
<organism evidence="2 3">
    <name type="scientific">Priapulus caudatus</name>
    <name type="common">Priapulid worm</name>
    <dbReference type="NCBI Taxonomy" id="37621"/>
    <lineage>
        <taxon>Eukaryota</taxon>
        <taxon>Metazoa</taxon>
        <taxon>Ecdysozoa</taxon>
        <taxon>Scalidophora</taxon>
        <taxon>Priapulida</taxon>
        <taxon>Priapulimorpha</taxon>
        <taxon>Priapulimorphida</taxon>
        <taxon>Priapulidae</taxon>
        <taxon>Priapulus</taxon>
    </lineage>
</organism>
<keyword evidence="1" id="KW-0482">Metalloprotease</keyword>
<reference evidence="3" key="1">
    <citation type="submission" date="2025-08" db="UniProtKB">
        <authorList>
            <consortium name="RefSeq"/>
        </authorList>
    </citation>
    <scope>IDENTIFICATION</scope>
</reference>
<keyword evidence="1" id="KW-0224">Dipeptidase</keyword>
<evidence type="ECO:0000256" key="1">
    <source>
        <dbReference type="RuleBase" id="RU341113"/>
    </source>
</evidence>
<dbReference type="InterPro" id="IPR008257">
    <property type="entry name" value="Pept_M19"/>
</dbReference>
<keyword evidence="1" id="KW-0862">Zinc</keyword>
<keyword evidence="1" id="KW-0336">GPI-anchor</keyword>
<dbReference type="EC" id="3.4.13.19" evidence="1"/>
<sequence length="300" mass="32687">MFHNDLAWQLYEKTGNLLSGVDLSEFNATHTDIKRLRQGKVGGQSLALVHTDATPDADIQLYHNLPLVFLRADSSVEEDTSPIHDGLTDFGKMVVIEMNRLGMLVDLSHVSFATMRQALATSSAPVIFSHSSAYALCDTTRNVPDDILTQMTENDGIVMVNFNPGFVSCQRVASLSQVADHIEYIVKVAGADHVGIGADYDGIVDVPTGLEDVSKYPDLFTELAKRGWTDEELGKLAGNNLLRVFETVEQVRDSFLSVLPAESLRPEGADPDCSAAPDVRRDVVTTFATAALMIIAARYA</sequence>
<dbReference type="SUPFAM" id="SSF51556">
    <property type="entry name" value="Metallo-dependent hydrolases"/>
    <property type="match status" value="1"/>
</dbReference>
<dbReference type="PANTHER" id="PTHR10443:SF12">
    <property type="entry name" value="DIPEPTIDASE"/>
    <property type="match status" value="1"/>
</dbReference>
<dbReference type="Pfam" id="PF01244">
    <property type="entry name" value="Peptidase_M19"/>
    <property type="match status" value="1"/>
</dbReference>
<keyword evidence="1" id="KW-0479">Metal-binding</keyword>
<keyword evidence="1" id="KW-0325">Glycoprotein</keyword>
<keyword evidence="2" id="KW-1185">Reference proteome</keyword>
<keyword evidence="1" id="KW-0449">Lipoprotein</keyword>
<comment type="subunit">
    <text evidence="1">Homodimer; disulfide-linked.</text>
</comment>
<accession>A0ABM1E919</accession>